<evidence type="ECO:0000313" key="3">
    <source>
        <dbReference type="Proteomes" id="UP001206639"/>
    </source>
</evidence>
<comment type="similarity">
    <text evidence="1">Belongs to the WXG100 family.</text>
</comment>
<evidence type="ECO:0000313" key="2">
    <source>
        <dbReference type="EMBL" id="MCT7658647.1"/>
    </source>
</evidence>
<protein>
    <recommendedName>
        <fullName evidence="1">ESAT-6-like protein</fullName>
    </recommendedName>
</protein>
<gene>
    <name evidence="2" type="ORF">N4S67_09460</name>
</gene>
<dbReference type="SUPFAM" id="SSF140453">
    <property type="entry name" value="EsxAB dimer-like"/>
    <property type="match status" value="1"/>
</dbReference>
<name>A0ABT2M8R3_9MYCO</name>
<dbReference type="Pfam" id="PF06013">
    <property type="entry name" value="WXG100"/>
    <property type="match status" value="1"/>
</dbReference>
<comment type="caution">
    <text evidence="2">The sequence shown here is derived from an EMBL/GenBank/DDBJ whole genome shotgun (WGS) entry which is preliminary data.</text>
</comment>
<reference evidence="3" key="1">
    <citation type="submission" date="2023-07" db="EMBL/GenBank/DDBJ databases">
        <authorList>
            <person name="Deng Y."/>
            <person name="Zhang Y.-Q."/>
        </authorList>
    </citation>
    <scope>NUCLEOTIDE SEQUENCE [LARGE SCALE GENOMIC DNA]</scope>
    <source>
        <strain evidence="3">CPCC 205710</strain>
    </source>
</reference>
<dbReference type="Proteomes" id="UP001206639">
    <property type="component" value="Unassembled WGS sequence"/>
</dbReference>
<accession>A0ABT2M8R3</accession>
<dbReference type="InterPro" id="IPR010310">
    <property type="entry name" value="T7SS_ESAT-6-like"/>
</dbReference>
<dbReference type="InterPro" id="IPR036689">
    <property type="entry name" value="ESAT-6-like_sf"/>
</dbReference>
<organism evidence="2 3">
    <name type="scientific">Mycobacterium deserti</name>
    <dbReference type="NCBI Taxonomy" id="2978347"/>
    <lineage>
        <taxon>Bacteria</taxon>
        <taxon>Bacillati</taxon>
        <taxon>Actinomycetota</taxon>
        <taxon>Actinomycetes</taxon>
        <taxon>Mycobacteriales</taxon>
        <taxon>Mycobacteriaceae</taxon>
        <taxon>Mycobacterium</taxon>
    </lineage>
</organism>
<proteinExistence type="inferred from homology"/>
<sequence>MTDGGIRVNFAAVAGAATDLTAQANQIEGLLNDERGILTTLGGAWNGAAKEAWQANQQRWQVQADELNMILDRLATTLTEVAGDFEKNENANKQRWQ</sequence>
<dbReference type="Gene3D" id="1.10.287.1060">
    <property type="entry name" value="ESAT-6-like"/>
    <property type="match status" value="1"/>
</dbReference>
<dbReference type="EMBL" id="JAODWD010000002">
    <property type="protein sequence ID" value="MCT7658647.1"/>
    <property type="molecule type" value="Genomic_DNA"/>
</dbReference>
<dbReference type="NCBIfam" id="TIGR03930">
    <property type="entry name" value="WXG100_ESAT6"/>
    <property type="match status" value="1"/>
</dbReference>
<evidence type="ECO:0000256" key="1">
    <source>
        <dbReference type="RuleBase" id="RU362001"/>
    </source>
</evidence>
<keyword evidence="3" id="KW-1185">Reference proteome</keyword>
<dbReference type="RefSeq" id="WP_260992686.1">
    <property type="nucleotide sequence ID" value="NZ_JAODWD010000002.1"/>
</dbReference>